<dbReference type="InParanoid" id="A0A0C3NV60"/>
<proteinExistence type="predicted"/>
<accession>A0A0C3NV60</accession>
<reference evidence="2" key="2">
    <citation type="submission" date="2015-01" db="EMBL/GenBank/DDBJ databases">
        <title>Evolutionary Origins and Diversification of the Mycorrhizal Mutualists.</title>
        <authorList>
            <consortium name="DOE Joint Genome Institute"/>
            <consortium name="Mycorrhizal Genomics Consortium"/>
            <person name="Kohler A."/>
            <person name="Kuo A."/>
            <person name="Nagy L.G."/>
            <person name="Floudas D."/>
            <person name="Copeland A."/>
            <person name="Barry K.W."/>
            <person name="Cichocki N."/>
            <person name="Veneault-Fourrey C."/>
            <person name="LaButti K."/>
            <person name="Lindquist E.A."/>
            <person name="Lipzen A."/>
            <person name="Lundell T."/>
            <person name="Morin E."/>
            <person name="Murat C."/>
            <person name="Riley R."/>
            <person name="Ohm R."/>
            <person name="Sun H."/>
            <person name="Tunlid A."/>
            <person name="Henrissat B."/>
            <person name="Grigoriev I.V."/>
            <person name="Hibbett D.S."/>
            <person name="Martin F."/>
        </authorList>
    </citation>
    <scope>NUCLEOTIDE SEQUENCE [LARGE SCALE GENOMIC DNA]</scope>
    <source>
        <strain evidence="2">Marx 270</strain>
    </source>
</reference>
<dbReference type="AlphaFoldDB" id="A0A0C3NV60"/>
<sequence length="339" mass="36371">MAALPTASHQALSSQFMSLSDLQARRYSTVNDVTVLPLRILGGPSTVSLPPPRCFQSTVTFKTMLPFPQPEFSTLVPVQEAASDASAYYLYDPDNNCCFFPDEPFLGEQAISLLSDDTSWYDDHAEQSCASAMSALSRLPTFHMDYPNTAGIFGYSGCVQSAANDYDTSQYYYPNSGSHIPAQSIPAVMSVQATEVGVPAGHLAGAEGDLGPFGRDACAVATSIGFPVTLDTAGSALEVSQTHPVPIQFTNTATLGSPQVTSQPDRKPCEWKSNQGGMCGELVGWHCEGHLAAVHGIVDMASNKLVTCGACGKGMKRKSILRHFREKHLGFRRSKRDSS</sequence>
<evidence type="ECO:0000313" key="2">
    <source>
        <dbReference type="Proteomes" id="UP000054217"/>
    </source>
</evidence>
<organism evidence="1 2">
    <name type="scientific">Pisolithus tinctorius Marx 270</name>
    <dbReference type="NCBI Taxonomy" id="870435"/>
    <lineage>
        <taxon>Eukaryota</taxon>
        <taxon>Fungi</taxon>
        <taxon>Dikarya</taxon>
        <taxon>Basidiomycota</taxon>
        <taxon>Agaricomycotina</taxon>
        <taxon>Agaricomycetes</taxon>
        <taxon>Agaricomycetidae</taxon>
        <taxon>Boletales</taxon>
        <taxon>Sclerodermatineae</taxon>
        <taxon>Pisolithaceae</taxon>
        <taxon>Pisolithus</taxon>
    </lineage>
</organism>
<dbReference type="EMBL" id="KN832006">
    <property type="protein sequence ID" value="KIN99295.1"/>
    <property type="molecule type" value="Genomic_DNA"/>
</dbReference>
<protein>
    <submittedName>
        <fullName evidence="1">Uncharacterized protein</fullName>
    </submittedName>
</protein>
<dbReference type="HOGENOM" id="CLU_819193_0_0_1"/>
<dbReference type="Proteomes" id="UP000054217">
    <property type="component" value="Unassembled WGS sequence"/>
</dbReference>
<reference evidence="1 2" key="1">
    <citation type="submission" date="2014-04" db="EMBL/GenBank/DDBJ databases">
        <authorList>
            <consortium name="DOE Joint Genome Institute"/>
            <person name="Kuo A."/>
            <person name="Kohler A."/>
            <person name="Costa M.D."/>
            <person name="Nagy L.G."/>
            <person name="Floudas D."/>
            <person name="Copeland A."/>
            <person name="Barry K.W."/>
            <person name="Cichocki N."/>
            <person name="Veneault-Fourrey C."/>
            <person name="LaButti K."/>
            <person name="Lindquist E.A."/>
            <person name="Lipzen A."/>
            <person name="Lundell T."/>
            <person name="Morin E."/>
            <person name="Murat C."/>
            <person name="Sun H."/>
            <person name="Tunlid A."/>
            <person name="Henrissat B."/>
            <person name="Grigoriev I.V."/>
            <person name="Hibbett D.S."/>
            <person name="Martin F."/>
            <person name="Nordberg H.P."/>
            <person name="Cantor M.N."/>
            <person name="Hua S.X."/>
        </authorList>
    </citation>
    <scope>NUCLEOTIDE SEQUENCE [LARGE SCALE GENOMIC DNA]</scope>
    <source>
        <strain evidence="1 2">Marx 270</strain>
    </source>
</reference>
<evidence type="ECO:0000313" key="1">
    <source>
        <dbReference type="EMBL" id="KIN99295.1"/>
    </source>
</evidence>
<name>A0A0C3NV60_PISTI</name>
<keyword evidence="2" id="KW-1185">Reference proteome</keyword>
<dbReference type="OrthoDB" id="2689250at2759"/>
<gene>
    <name evidence="1" type="ORF">M404DRAFT_30537</name>
</gene>